<dbReference type="EMBL" id="JAKKPZ010000035">
    <property type="protein sequence ID" value="KAI1708439.1"/>
    <property type="molecule type" value="Genomic_DNA"/>
</dbReference>
<feature type="region of interest" description="Disordered" evidence="1">
    <location>
        <begin position="1"/>
        <end position="21"/>
    </location>
</feature>
<reference evidence="2" key="1">
    <citation type="submission" date="2022-01" db="EMBL/GenBank/DDBJ databases">
        <title>Genome Sequence Resource for Two Populations of Ditylenchus destructor, the Migratory Endoparasitic Phytonematode.</title>
        <authorList>
            <person name="Zhang H."/>
            <person name="Lin R."/>
            <person name="Xie B."/>
        </authorList>
    </citation>
    <scope>NUCLEOTIDE SEQUENCE</scope>
    <source>
        <strain evidence="2">BazhouSP</strain>
    </source>
</reference>
<evidence type="ECO:0000313" key="3">
    <source>
        <dbReference type="Proteomes" id="UP001201812"/>
    </source>
</evidence>
<evidence type="ECO:0000313" key="2">
    <source>
        <dbReference type="EMBL" id="KAI1708439.1"/>
    </source>
</evidence>
<dbReference type="Proteomes" id="UP001201812">
    <property type="component" value="Unassembled WGS sequence"/>
</dbReference>
<feature type="compositionally biased region" description="Polar residues" evidence="1">
    <location>
        <begin position="554"/>
        <end position="580"/>
    </location>
</feature>
<organism evidence="2 3">
    <name type="scientific">Ditylenchus destructor</name>
    <dbReference type="NCBI Taxonomy" id="166010"/>
    <lineage>
        <taxon>Eukaryota</taxon>
        <taxon>Metazoa</taxon>
        <taxon>Ecdysozoa</taxon>
        <taxon>Nematoda</taxon>
        <taxon>Chromadorea</taxon>
        <taxon>Rhabditida</taxon>
        <taxon>Tylenchina</taxon>
        <taxon>Tylenchomorpha</taxon>
        <taxon>Sphaerularioidea</taxon>
        <taxon>Anguinidae</taxon>
        <taxon>Anguininae</taxon>
        <taxon>Ditylenchus</taxon>
    </lineage>
</organism>
<evidence type="ECO:0000256" key="1">
    <source>
        <dbReference type="SAM" id="MobiDB-lite"/>
    </source>
</evidence>
<name>A0AAD4MVG9_9BILA</name>
<feature type="region of interest" description="Disordered" evidence="1">
    <location>
        <begin position="537"/>
        <end position="580"/>
    </location>
</feature>
<gene>
    <name evidence="2" type="ORF">DdX_11820</name>
</gene>
<proteinExistence type="predicted"/>
<feature type="region of interest" description="Disordered" evidence="1">
    <location>
        <begin position="244"/>
        <end position="301"/>
    </location>
</feature>
<feature type="compositionally biased region" description="Polar residues" evidence="1">
    <location>
        <begin position="289"/>
        <end position="301"/>
    </location>
</feature>
<feature type="region of interest" description="Disordered" evidence="1">
    <location>
        <begin position="431"/>
        <end position="505"/>
    </location>
</feature>
<sequence>MLRERSQWTHRAPRLENSTSPKMGRIAEVFETPNGIRTAKVFMGKDSTLTRPVNKLYSLEVTDPTDDTAPRYHLRVNPKKKALFTAPVLTTPFASQQNLATPLGIRPKTQKWGYISSELYLHSITRPMAEENLIEFLCKELAVSVPDLKSNLWDETIRNWAEKAEREELSFNCHPITLGSSYSHAITTQREGATSPSKTTMPSNSTSLCAIHTFPFIAVQGGGTHENLYPMEILTISSLQPVLQPPAAQESTELPDQAPPTAAGPILSDQQTSRSSSPSNHQPGAQPADQRSPTDQQNVTVTVGGGLQPALAASLSLCAYWEWSFLGHGNGSEKSPLINLEISRTDSPLLGLMSNLLTEIDINTAAFHQTAPLAINSTADFSMAEGNGAAKREQGEALRKSIRELRRRRDPALAPAITTLREQFEQLNLEGPEGQLTDTTASASSSSESSSSRSSSKSEGELAEPSKQLKLAEPAKVLKKPTPPRVAAKRPPVTSLVHSEAKEAKEKKCSACNKMGHISTNRNCPARRGEYRIPLKRRRGTPTYRSPLSREPPSHNNTAPSTSRVWNSTQPSTSRAGNSNLSRQDIRRICQTEILHAFEDFVKKLLRDLEGRR</sequence>
<comment type="caution">
    <text evidence="2">The sequence shown here is derived from an EMBL/GenBank/DDBJ whole genome shotgun (WGS) entry which is preliminary data.</text>
</comment>
<accession>A0AAD4MVG9</accession>
<protein>
    <recommendedName>
        <fullName evidence="4">Zinc knuckle domain-containing protein</fullName>
    </recommendedName>
</protein>
<keyword evidence="3" id="KW-1185">Reference proteome</keyword>
<feature type="compositionally biased region" description="Low complexity" evidence="1">
    <location>
        <begin position="268"/>
        <end position="282"/>
    </location>
</feature>
<evidence type="ECO:0008006" key="4">
    <source>
        <dbReference type="Google" id="ProtNLM"/>
    </source>
</evidence>
<dbReference type="AlphaFoldDB" id="A0AAD4MVG9"/>
<feature type="compositionally biased region" description="Low complexity" evidence="1">
    <location>
        <begin position="442"/>
        <end position="457"/>
    </location>
</feature>